<feature type="transmembrane region" description="Helical" evidence="1">
    <location>
        <begin position="136"/>
        <end position="153"/>
    </location>
</feature>
<protein>
    <recommendedName>
        <fullName evidence="4">DUF1440 domain-containing protein</fullName>
    </recommendedName>
</protein>
<reference evidence="2" key="1">
    <citation type="submission" date="2020-10" db="EMBL/GenBank/DDBJ databases">
        <title>Ca. Dormibacterota MAGs.</title>
        <authorList>
            <person name="Montgomery K."/>
        </authorList>
    </citation>
    <scope>NUCLEOTIDE SEQUENCE [LARGE SCALE GENOMIC DNA]</scope>
    <source>
        <strain evidence="2">SC8812_S17_10</strain>
    </source>
</reference>
<organism evidence="2 3">
    <name type="scientific">Candidatus Nephthysia bennettiae</name>
    <dbReference type="NCBI Taxonomy" id="3127016"/>
    <lineage>
        <taxon>Bacteria</taxon>
        <taxon>Bacillati</taxon>
        <taxon>Candidatus Dormiibacterota</taxon>
        <taxon>Candidatus Dormibacteria</taxon>
        <taxon>Candidatus Dormibacterales</taxon>
        <taxon>Candidatus Dormibacteraceae</taxon>
        <taxon>Candidatus Nephthysia</taxon>
    </lineage>
</organism>
<evidence type="ECO:0000313" key="2">
    <source>
        <dbReference type="EMBL" id="MBJ7600366.1"/>
    </source>
</evidence>
<keyword evidence="3" id="KW-1185">Reference proteome</keyword>
<evidence type="ECO:0000256" key="1">
    <source>
        <dbReference type="SAM" id="Phobius"/>
    </source>
</evidence>
<sequence length="157" mass="15855">MSLRRGLMIGAAAGAAGTTALNAVTYLDMVARGRPTSSTPEGTVRKLSDKVHIPIPGHDEARDNRIAGLGPLIGLASGVSVGALLGFARSAGWRPGLLASGLAATVGALVGSNGPMVVLGVTDPRTWGAKDWVSDGIPHLAYGVVTASVLLGLDHRS</sequence>
<feature type="transmembrane region" description="Helical" evidence="1">
    <location>
        <begin position="66"/>
        <end position="85"/>
    </location>
</feature>
<evidence type="ECO:0008006" key="4">
    <source>
        <dbReference type="Google" id="ProtNLM"/>
    </source>
</evidence>
<dbReference type="AlphaFoldDB" id="A0A934N9D4"/>
<dbReference type="RefSeq" id="WP_338204156.1">
    <property type="nucleotide sequence ID" value="NZ_JAEKNR010000200.1"/>
</dbReference>
<gene>
    <name evidence="2" type="ORF">JF922_20110</name>
</gene>
<keyword evidence="1" id="KW-0812">Transmembrane</keyword>
<keyword evidence="1" id="KW-1133">Transmembrane helix</keyword>
<accession>A0A934N9D4</accession>
<keyword evidence="1" id="KW-0472">Membrane</keyword>
<dbReference type="Proteomes" id="UP000612893">
    <property type="component" value="Unassembled WGS sequence"/>
</dbReference>
<comment type="caution">
    <text evidence="2">The sequence shown here is derived from an EMBL/GenBank/DDBJ whole genome shotgun (WGS) entry which is preliminary data.</text>
</comment>
<feature type="transmembrane region" description="Helical" evidence="1">
    <location>
        <begin position="97"/>
        <end position="116"/>
    </location>
</feature>
<dbReference type="EMBL" id="JAEKNR010000200">
    <property type="protein sequence ID" value="MBJ7600366.1"/>
    <property type="molecule type" value="Genomic_DNA"/>
</dbReference>
<proteinExistence type="predicted"/>
<evidence type="ECO:0000313" key="3">
    <source>
        <dbReference type="Proteomes" id="UP000612893"/>
    </source>
</evidence>
<name>A0A934N9D4_9BACT</name>